<dbReference type="EMBL" id="CAAHCR010000006">
    <property type="protein sequence ID" value="VGL85451.1"/>
    <property type="molecule type" value="Genomic_DNA"/>
</dbReference>
<feature type="transmembrane region" description="Helical" evidence="2">
    <location>
        <begin position="21"/>
        <end position="40"/>
    </location>
</feature>
<evidence type="ECO:0000256" key="1">
    <source>
        <dbReference type="SAM" id="MobiDB-lite"/>
    </source>
</evidence>
<organism evidence="3">
    <name type="scientific">Klebsiella pneumoniae</name>
    <dbReference type="NCBI Taxonomy" id="573"/>
    <lineage>
        <taxon>Bacteria</taxon>
        <taxon>Pseudomonadati</taxon>
        <taxon>Pseudomonadota</taxon>
        <taxon>Gammaproteobacteria</taxon>
        <taxon>Enterobacterales</taxon>
        <taxon>Enterobacteriaceae</taxon>
        <taxon>Klebsiella/Raoultella group</taxon>
        <taxon>Klebsiella</taxon>
        <taxon>Klebsiella pneumoniae complex</taxon>
    </lineage>
</organism>
<feature type="region of interest" description="Disordered" evidence="1">
    <location>
        <begin position="194"/>
        <end position="216"/>
    </location>
</feature>
<reference evidence="4" key="2">
    <citation type="submission" date="2019-03" db="EMBL/GenBank/DDBJ databases">
        <authorList>
            <consortium name="Pathogen Informatics"/>
        </authorList>
    </citation>
    <scope>NUCLEOTIDE SEQUENCE</scope>
    <source>
        <strain evidence="4">5012STDY7626445</strain>
    </source>
</reference>
<dbReference type="RefSeq" id="WP_023301375.1">
    <property type="nucleotide sequence ID" value="NZ_AP026912.1"/>
</dbReference>
<feature type="transmembrane region" description="Helical" evidence="2">
    <location>
        <begin position="93"/>
        <end position="116"/>
    </location>
</feature>
<protein>
    <recommendedName>
        <fullName evidence="5">Transmembrane protein</fullName>
    </recommendedName>
</protein>
<gene>
    <name evidence="3" type="ORF">ETE86_17590</name>
    <name evidence="4" type="ORF">SAMEA4873647_04154</name>
</gene>
<sequence>MSIRNIDIRCGHSRTSIVLSVIGASLFTVAVWIFIFFLIFRPSYLKFFGFAPKYFLTNPLKNPDSAQSEHLLELISNGTILSLDNLWTMQTGLYQTIITVLIAINAILCALSFVLIRNSTNSVAREEARKETITEVSIHLSSAEFNKRLKKIVKDKIKDADFDIGDIMQSIEYLSNSIEDLQKQNQLLQAQVDISNKKSPSNNSENKTISDDELGNDLIISEGK</sequence>
<name>A0A483GDQ6_KLEPN</name>
<evidence type="ECO:0000256" key="2">
    <source>
        <dbReference type="SAM" id="Phobius"/>
    </source>
</evidence>
<evidence type="ECO:0000313" key="4">
    <source>
        <dbReference type="EMBL" id="VGL85451.1"/>
    </source>
</evidence>
<evidence type="ECO:0008006" key="5">
    <source>
        <dbReference type="Google" id="ProtNLM"/>
    </source>
</evidence>
<feature type="compositionally biased region" description="Low complexity" evidence="1">
    <location>
        <begin position="197"/>
        <end position="207"/>
    </location>
</feature>
<dbReference type="EMBL" id="SDCC01000014">
    <property type="protein sequence ID" value="TCX07341.1"/>
    <property type="molecule type" value="Genomic_DNA"/>
</dbReference>
<reference evidence="3" key="1">
    <citation type="submission" date="2019-01" db="EMBL/GenBank/DDBJ databases">
        <authorList>
            <person name="Lista F."/>
            <person name="Anselmo A."/>
        </authorList>
    </citation>
    <scope>NUCLEOTIDE SEQUENCE</scope>
    <source>
        <strain evidence="3">20S</strain>
    </source>
</reference>
<keyword evidence="2" id="KW-0812">Transmembrane</keyword>
<keyword evidence="2" id="KW-1133">Transmembrane helix</keyword>
<proteinExistence type="predicted"/>
<accession>A0A483GDQ6</accession>
<keyword evidence="2" id="KW-0472">Membrane</keyword>
<evidence type="ECO:0000313" key="3">
    <source>
        <dbReference type="EMBL" id="TCX07341.1"/>
    </source>
</evidence>
<dbReference type="AlphaFoldDB" id="A0A483GDQ6"/>